<feature type="domain" description="Chromo" evidence="3">
    <location>
        <begin position="42"/>
        <end position="78"/>
    </location>
</feature>
<feature type="region of interest" description="Disordered" evidence="2">
    <location>
        <begin position="516"/>
        <end position="543"/>
    </location>
</feature>
<feature type="region of interest" description="Disordered" evidence="2">
    <location>
        <begin position="591"/>
        <end position="611"/>
    </location>
</feature>
<dbReference type="InterPro" id="IPR038609">
    <property type="entry name" value="HDA1_su2/3_sf"/>
</dbReference>
<dbReference type="EMBL" id="KB445559">
    <property type="protein sequence ID" value="EMC94269.1"/>
    <property type="molecule type" value="Genomic_DNA"/>
</dbReference>
<dbReference type="eggNOG" id="ENOG502S9DV">
    <property type="taxonomic scope" value="Eukaryota"/>
</dbReference>
<protein>
    <recommendedName>
        <fullName evidence="3">Chromo domain-containing protein</fullName>
    </recommendedName>
</protein>
<feature type="compositionally biased region" description="Polar residues" evidence="2">
    <location>
        <begin position="516"/>
        <end position="534"/>
    </location>
</feature>
<dbReference type="KEGG" id="bcom:BAUCODRAFT_36736"/>
<dbReference type="RefSeq" id="XP_007678702.1">
    <property type="nucleotide sequence ID" value="XM_007680512.1"/>
</dbReference>
<accession>M2N5E9</accession>
<dbReference type="AlphaFoldDB" id="M2N5E9"/>
<dbReference type="GO" id="GO:0070823">
    <property type="term" value="C:HDA1 complex"/>
    <property type="evidence" value="ECO:0007669"/>
    <property type="project" value="InterPro"/>
</dbReference>
<evidence type="ECO:0000313" key="4">
    <source>
        <dbReference type="EMBL" id="EMC94269.1"/>
    </source>
</evidence>
<feature type="compositionally biased region" description="Pro residues" evidence="2">
    <location>
        <begin position="600"/>
        <end position="611"/>
    </location>
</feature>
<feature type="compositionally biased region" description="Basic residues" evidence="2">
    <location>
        <begin position="1234"/>
        <end position="1245"/>
    </location>
</feature>
<dbReference type="STRING" id="717646.M2N5E9"/>
<feature type="region of interest" description="Disordered" evidence="2">
    <location>
        <begin position="252"/>
        <end position="401"/>
    </location>
</feature>
<organism evidence="4 5">
    <name type="scientific">Baudoinia panamericana (strain UAMH 10762)</name>
    <name type="common">Angels' share fungus</name>
    <name type="synonym">Baudoinia compniacensis (strain UAMH 10762)</name>
    <dbReference type="NCBI Taxonomy" id="717646"/>
    <lineage>
        <taxon>Eukaryota</taxon>
        <taxon>Fungi</taxon>
        <taxon>Dikarya</taxon>
        <taxon>Ascomycota</taxon>
        <taxon>Pezizomycotina</taxon>
        <taxon>Dothideomycetes</taxon>
        <taxon>Dothideomycetidae</taxon>
        <taxon>Mycosphaerellales</taxon>
        <taxon>Teratosphaeriaceae</taxon>
        <taxon>Baudoinia</taxon>
    </lineage>
</organism>
<dbReference type="HOGENOM" id="CLU_266266_0_0_1"/>
<keyword evidence="5" id="KW-1185">Reference proteome</keyword>
<feature type="compositionally biased region" description="Polar residues" evidence="2">
    <location>
        <begin position="378"/>
        <end position="401"/>
    </location>
</feature>
<feature type="compositionally biased region" description="Low complexity" evidence="2">
    <location>
        <begin position="280"/>
        <end position="293"/>
    </location>
</feature>
<proteinExistence type="predicted"/>
<dbReference type="Pfam" id="PF11496">
    <property type="entry name" value="HDA2-3"/>
    <property type="match status" value="1"/>
</dbReference>
<feature type="compositionally biased region" description="Basic and acidic residues" evidence="2">
    <location>
        <begin position="73"/>
        <end position="89"/>
    </location>
</feature>
<feature type="compositionally biased region" description="Basic and acidic residues" evidence="2">
    <location>
        <begin position="360"/>
        <end position="377"/>
    </location>
</feature>
<dbReference type="PROSITE" id="PS50013">
    <property type="entry name" value="CHROMO_2"/>
    <property type="match status" value="1"/>
</dbReference>
<evidence type="ECO:0000313" key="5">
    <source>
        <dbReference type="Proteomes" id="UP000011761"/>
    </source>
</evidence>
<evidence type="ECO:0000259" key="3">
    <source>
        <dbReference type="PROSITE" id="PS50013"/>
    </source>
</evidence>
<dbReference type="InterPro" id="IPR021006">
    <property type="entry name" value="Hda2/3"/>
</dbReference>
<feature type="region of interest" description="Disordered" evidence="2">
    <location>
        <begin position="408"/>
        <end position="427"/>
    </location>
</feature>
<feature type="region of interest" description="Disordered" evidence="2">
    <location>
        <begin position="1194"/>
        <end position="1245"/>
    </location>
</feature>
<dbReference type="Gene3D" id="3.40.50.12360">
    <property type="match status" value="1"/>
</dbReference>
<keyword evidence="1" id="KW-0175">Coiled coil</keyword>
<feature type="compositionally biased region" description="Low complexity" evidence="2">
    <location>
        <begin position="308"/>
        <end position="332"/>
    </location>
</feature>
<name>M2N5E9_BAUPA</name>
<dbReference type="OrthoDB" id="3647690at2759"/>
<evidence type="ECO:0000256" key="1">
    <source>
        <dbReference type="SAM" id="Coils"/>
    </source>
</evidence>
<feature type="region of interest" description="Disordered" evidence="2">
    <location>
        <begin position="66"/>
        <end position="226"/>
    </location>
</feature>
<reference evidence="4 5" key="1">
    <citation type="journal article" date="2012" name="PLoS Pathog.">
        <title>Diverse lifestyles and strategies of plant pathogenesis encoded in the genomes of eighteen Dothideomycetes fungi.</title>
        <authorList>
            <person name="Ohm R.A."/>
            <person name="Feau N."/>
            <person name="Henrissat B."/>
            <person name="Schoch C.L."/>
            <person name="Horwitz B.A."/>
            <person name="Barry K.W."/>
            <person name="Condon B.J."/>
            <person name="Copeland A.C."/>
            <person name="Dhillon B."/>
            <person name="Glaser F."/>
            <person name="Hesse C.N."/>
            <person name="Kosti I."/>
            <person name="LaButti K."/>
            <person name="Lindquist E.A."/>
            <person name="Lucas S."/>
            <person name="Salamov A.A."/>
            <person name="Bradshaw R.E."/>
            <person name="Ciuffetti L."/>
            <person name="Hamelin R.C."/>
            <person name="Kema G.H.J."/>
            <person name="Lawrence C."/>
            <person name="Scott J.A."/>
            <person name="Spatafora J.W."/>
            <person name="Turgeon B.G."/>
            <person name="de Wit P.J.G.M."/>
            <person name="Zhong S."/>
            <person name="Goodwin S.B."/>
            <person name="Grigoriev I.V."/>
        </authorList>
    </citation>
    <scope>NUCLEOTIDE SEQUENCE [LARGE SCALE GENOMIC DNA]</scope>
    <source>
        <strain evidence="4 5">UAMH 10762</strain>
    </source>
</reference>
<feature type="compositionally biased region" description="Low complexity" evidence="2">
    <location>
        <begin position="207"/>
        <end position="218"/>
    </location>
</feature>
<sequence>MGAKRKLQSPAATNSRKRAKGNIPVPPASPHPHGDVDPGKFYQARKILDEDRTRYYIDWENDEVTGAAYEPTWEPKAHANRQLIDEWKRQKARGAPPPPSPIAEPVSPEPQHRKSRGRPRKVVLSSPETPSKSQRRAIPQQTEKQAQVEALPAEVTAVSEPEIVESQQAVVTAEAEKDANSPLFEPEVAISSPPSSYQAGEYQKFTSSSQAAPSSGSALLQKSSKQSYSVPVNFGESSSKVIPDSQTLVDLSSSAPAAGGVDLPAPEDSPAEALVERAPAESLTSSALVATAAGEPGLLFEDPPPPFAGAGAASASSERPAPNPEETPTAPTSFQQENALQGEQEPFAPQTDLSALSEKALSEPREQANGFLREKQEPTASGSRPQGNDETQETSSSRFQTQIPLLESDRNLQQTPHRAGPIGRSPAVTGIASSPPLNRSLNLLSPTQLSSPLASVPIYSIRTIGESAPIRPSTPSSFMSTSPLRLASAAKMSSQESKASLSAKLKAIRAPKLHQNGMSVLSQDSRAVETSASSHDAHTSPLPPKLVASLELLDQDRRSPSAVPAVPPNPVITQQEMNTSERYETLLPGLDVPRTTAVPPSGPASQYPPRPDNPINTTASHDNHVVPIALLGHQRDQYSATMKYEKALIEQFLAATNPDPELVSRVESLVARMLQVTLHPDLANAEALTQYDLEPTQHAQWSIDCSSKFRFLKALLDGLRDQTLHILVVTPPDKTLDILDVFLTGITVRHRRVDAITEASLSIEHEGLMVTILSTADRAPIQPSPADLVVALEPTISAASLANLVESSDPTTCVTLIVPFSIEHIEMSISAAIEGTARLRTLISAVQQYRDDAGRLGEHQLKPDAAGNALAEWLARGNTGAEWPLANLSPLPSLDSQTESDADRGDIEGTDYVVNVGAKRPFDAADINAPGDAITNKKARSDGIVVLTATSDALPATINPQDIEITHISDSVTKPTQSKTTMSETENRLRDLLQHAQDRLEEHVQALSELQYRHEEQRQRLIEITKENGSAVETARRAIASFSDASDKVSALKVQRTELQLQLEEANAKLLNHTVPERAEFEALRLAAQKAVAEKVAFEKRLETANGELDYLRGMYQTSSQSAQGLATQVTELEKSLAVATNRATGEQVKLRQMGYDAQTKGLRAENKKLKALLHDREASIKFRDEEIAKLKEASRGRMGTRATSVPRSPRLGSPLKFNGSRQASPAVGEHKARNGGHLHPLRNG</sequence>
<dbReference type="OMA" id="TTHSIEH"/>
<dbReference type="GeneID" id="19113053"/>
<evidence type="ECO:0000256" key="2">
    <source>
        <dbReference type="SAM" id="MobiDB-lite"/>
    </source>
</evidence>
<feature type="region of interest" description="Disordered" evidence="2">
    <location>
        <begin position="1"/>
        <end position="40"/>
    </location>
</feature>
<gene>
    <name evidence="4" type="ORF">BAUCODRAFT_36736</name>
</gene>
<dbReference type="InterPro" id="IPR000953">
    <property type="entry name" value="Chromo/chromo_shadow_dom"/>
</dbReference>
<feature type="coiled-coil region" evidence="1">
    <location>
        <begin position="986"/>
        <end position="1108"/>
    </location>
</feature>
<dbReference type="Proteomes" id="UP000011761">
    <property type="component" value="Unassembled WGS sequence"/>
</dbReference>